<evidence type="ECO:0000313" key="2">
    <source>
        <dbReference type="Proteomes" id="UP001234178"/>
    </source>
</evidence>
<reference evidence="1 2" key="1">
    <citation type="journal article" date="2023" name="Nucleic Acids Res.">
        <title>The hologenome of Daphnia magna reveals possible DNA methylation and microbiome-mediated evolution of the host genome.</title>
        <authorList>
            <person name="Chaturvedi A."/>
            <person name="Li X."/>
            <person name="Dhandapani V."/>
            <person name="Marshall H."/>
            <person name="Kissane S."/>
            <person name="Cuenca-Cambronero M."/>
            <person name="Asole G."/>
            <person name="Calvet F."/>
            <person name="Ruiz-Romero M."/>
            <person name="Marangio P."/>
            <person name="Guigo R."/>
            <person name="Rago D."/>
            <person name="Mirbahai L."/>
            <person name="Eastwood N."/>
            <person name="Colbourne J.K."/>
            <person name="Zhou J."/>
            <person name="Mallon E."/>
            <person name="Orsini L."/>
        </authorList>
    </citation>
    <scope>NUCLEOTIDE SEQUENCE [LARGE SCALE GENOMIC DNA]</scope>
    <source>
        <strain evidence="1">LRV0_1</strain>
    </source>
</reference>
<name>A0ABR0B2V6_9CRUS</name>
<dbReference type="Proteomes" id="UP001234178">
    <property type="component" value="Unassembled WGS sequence"/>
</dbReference>
<keyword evidence="2" id="KW-1185">Reference proteome</keyword>
<organism evidence="1 2">
    <name type="scientific">Daphnia magna</name>
    <dbReference type="NCBI Taxonomy" id="35525"/>
    <lineage>
        <taxon>Eukaryota</taxon>
        <taxon>Metazoa</taxon>
        <taxon>Ecdysozoa</taxon>
        <taxon>Arthropoda</taxon>
        <taxon>Crustacea</taxon>
        <taxon>Branchiopoda</taxon>
        <taxon>Diplostraca</taxon>
        <taxon>Cladocera</taxon>
        <taxon>Anomopoda</taxon>
        <taxon>Daphniidae</taxon>
        <taxon>Daphnia</taxon>
    </lineage>
</organism>
<sequence length="62" mass="7232">MSREVQKSCVKSRKLLPFKHVFLHHKLGTCMTWKRFCPTKKGYKIPLLKKMVVVANNQGAFL</sequence>
<accession>A0ABR0B2V6</accession>
<comment type="caution">
    <text evidence="1">The sequence shown here is derived from an EMBL/GenBank/DDBJ whole genome shotgun (WGS) entry which is preliminary data.</text>
</comment>
<evidence type="ECO:0000313" key="1">
    <source>
        <dbReference type="EMBL" id="KAK4036031.1"/>
    </source>
</evidence>
<gene>
    <name evidence="1" type="ORF">OUZ56_028104</name>
</gene>
<dbReference type="EMBL" id="JAOYFB010000040">
    <property type="protein sequence ID" value="KAK4036031.1"/>
    <property type="molecule type" value="Genomic_DNA"/>
</dbReference>
<protein>
    <submittedName>
        <fullName evidence="1">Uncharacterized protein</fullName>
    </submittedName>
</protein>
<proteinExistence type="predicted"/>